<dbReference type="EMBL" id="LVLJ01004065">
    <property type="protein sequence ID" value="OAE18404.1"/>
    <property type="molecule type" value="Genomic_DNA"/>
</dbReference>
<keyword evidence="2" id="KW-1185">Reference proteome</keyword>
<gene>
    <name evidence="1" type="ORF">AXG93_1747s1000</name>
</gene>
<name>A0A176VC20_MARPO</name>
<organism evidence="1 2">
    <name type="scientific">Marchantia polymorpha subsp. ruderalis</name>
    <dbReference type="NCBI Taxonomy" id="1480154"/>
    <lineage>
        <taxon>Eukaryota</taxon>
        <taxon>Viridiplantae</taxon>
        <taxon>Streptophyta</taxon>
        <taxon>Embryophyta</taxon>
        <taxon>Marchantiophyta</taxon>
        <taxon>Marchantiopsida</taxon>
        <taxon>Marchantiidae</taxon>
        <taxon>Marchantiales</taxon>
        <taxon>Marchantiaceae</taxon>
        <taxon>Marchantia</taxon>
    </lineage>
</organism>
<proteinExistence type="predicted"/>
<accession>A0A176VC20</accession>
<reference evidence="1" key="1">
    <citation type="submission" date="2016-03" db="EMBL/GenBank/DDBJ databases">
        <title>Mechanisms controlling the formation of the plant cell surface in tip-growing cells are functionally conserved among land plants.</title>
        <authorList>
            <person name="Honkanen S."/>
            <person name="Jones V.A."/>
            <person name="Morieri G."/>
            <person name="Champion C."/>
            <person name="Hetherington A.J."/>
            <person name="Kelly S."/>
            <person name="Saint-Marcoux D."/>
            <person name="Proust H."/>
            <person name="Prescott H."/>
            <person name="Dolan L."/>
        </authorList>
    </citation>
    <scope>NUCLEOTIDE SEQUENCE [LARGE SCALE GENOMIC DNA]</scope>
    <source>
        <tissue evidence="1">Whole gametophyte</tissue>
    </source>
</reference>
<dbReference type="AlphaFoldDB" id="A0A176VC20"/>
<evidence type="ECO:0000313" key="1">
    <source>
        <dbReference type="EMBL" id="OAE18404.1"/>
    </source>
</evidence>
<evidence type="ECO:0000313" key="2">
    <source>
        <dbReference type="Proteomes" id="UP000077202"/>
    </source>
</evidence>
<sequence>MGLYLYPTFYLTRSAMVYLYLLPQGNYPVTSLPYLAESYVQYSRTNGISIVISGLTRIYNAAAPPLSSLLGHPIIPVDLSKIGFVHAARCIILSDHVDSSCALVPRSLPNAASLISCSWWALPVPEVLGCGIARKPRSRKPQALDDQEFPNAAVVPADESRINHELAPAILARNRSVVPASHPNGSALPGVRKLLVGTLSCALQDLSLTQGPVKQ</sequence>
<comment type="caution">
    <text evidence="1">The sequence shown here is derived from an EMBL/GenBank/DDBJ whole genome shotgun (WGS) entry which is preliminary data.</text>
</comment>
<protein>
    <submittedName>
        <fullName evidence="1">Uncharacterized protein</fullName>
    </submittedName>
</protein>
<dbReference type="Proteomes" id="UP000077202">
    <property type="component" value="Unassembled WGS sequence"/>
</dbReference>